<reference evidence="4 5" key="1">
    <citation type="submission" date="2017-11" db="EMBL/GenBank/DDBJ databases">
        <title>De novo assembly and phasing of dikaryotic genomes from two isolates of Puccinia coronata f. sp. avenae, the causal agent of oat crown rust.</title>
        <authorList>
            <person name="Miller M.E."/>
            <person name="Zhang Y."/>
            <person name="Omidvar V."/>
            <person name="Sperschneider J."/>
            <person name="Schwessinger B."/>
            <person name="Raley C."/>
            <person name="Palmer J.M."/>
            <person name="Garnica D."/>
            <person name="Upadhyaya N."/>
            <person name="Rathjen J."/>
            <person name="Taylor J.M."/>
            <person name="Park R.F."/>
            <person name="Dodds P.N."/>
            <person name="Hirsch C.D."/>
            <person name="Kianian S.F."/>
            <person name="Figueroa M."/>
        </authorList>
    </citation>
    <scope>NUCLEOTIDE SEQUENCE [LARGE SCALE GENOMIC DNA]</scope>
    <source>
        <strain evidence="4">12NC29</strain>
    </source>
</reference>
<evidence type="ECO:0000313" key="4">
    <source>
        <dbReference type="EMBL" id="PLW22443.1"/>
    </source>
</evidence>
<evidence type="ECO:0000256" key="2">
    <source>
        <dbReference type="ARBA" id="ARBA00022679"/>
    </source>
</evidence>
<dbReference type="STRING" id="200324.A0A2N5TAA8"/>
<dbReference type="Pfam" id="PF05971">
    <property type="entry name" value="Methyltransf_10"/>
    <property type="match status" value="1"/>
</dbReference>
<dbReference type="SUPFAM" id="SSF53335">
    <property type="entry name" value="S-adenosyl-L-methionine-dependent methyltransferases"/>
    <property type="match status" value="1"/>
</dbReference>
<keyword evidence="5" id="KW-1185">Reference proteome</keyword>
<evidence type="ECO:0000256" key="3">
    <source>
        <dbReference type="SAM" id="MobiDB-lite"/>
    </source>
</evidence>
<comment type="caution">
    <text evidence="4">The sequence shown here is derived from an EMBL/GenBank/DDBJ whole genome shotgun (WGS) entry which is preliminary data.</text>
</comment>
<feature type="region of interest" description="Disordered" evidence="3">
    <location>
        <begin position="79"/>
        <end position="102"/>
    </location>
</feature>
<dbReference type="EMBL" id="PGCJ01000760">
    <property type="protein sequence ID" value="PLW22443.1"/>
    <property type="molecule type" value="Genomic_DNA"/>
</dbReference>
<feature type="region of interest" description="Disordered" evidence="3">
    <location>
        <begin position="441"/>
        <end position="472"/>
    </location>
</feature>
<name>A0A2N5TAA8_9BASI</name>
<keyword evidence="1" id="KW-0489">Methyltransferase</keyword>
<keyword evidence="2" id="KW-0808">Transferase</keyword>
<dbReference type="OrthoDB" id="514248at2759"/>
<dbReference type="InterPro" id="IPR010286">
    <property type="entry name" value="METTL16/RlmF"/>
</dbReference>
<dbReference type="GO" id="GO:0005634">
    <property type="term" value="C:nucleus"/>
    <property type="evidence" value="ECO:0007669"/>
    <property type="project" value="TreeGrafter"/>
</dbReference>
<dbReference type="PANTHER" id="PTHR13393">
    <property type="entry name" value="SAM-DEPENDENT METHYLTRANSFERASE"/>
    <property type="match status" value="1"/>
</dbReference>
<accession>A0A2N5TAA8</accession>
<dbReference type="AlphaFoldDB" id="A0A2N5TAA8"/>
<dbReference type="InterPro" id="IPR029063">
    <property type="entry name" value="SAM-dependent_MTases_sf"/>
</dbReference>
<organism evidence="4 5">
    <name type="scientific">Puccinia coronata f. sp. avenae</name>
    <dbReference type="NCBI Taxonomy" id="200324"/>
    <lineage>
        <taxon>Eukaryota</taxon>
        <taxon>Fungi</taxon>
        <taxon>Dikarya</taxon>
        <taxon>Basidiomycota</taxon>
        <taxon>Pucciniomycotina</taxon>
        <taxon>Pucciniomycetes</taxon>
        <taxon>Pucciniales</taxon>
        <taxon>Pucciniaceae</taxon>
        <taxon>Puccinia</taxon>
    </lineage>
</organism>
<sequence>MSSGHGQPPGPSTCSDFIVATRPHTVGIEPTTSRTDANALTVELNVLATVHSRVIRALSTPSAFVNRMKDASGKHLWQTAAGGRPTGRIDPNDQPIRPGDFKDPEQLRQLTCALLVRDFNLKLSLPYDRLCPIIPGRLDYCLWLIDVLKASIELTHEGDRVLVIDIGTGSSAIYPLLLSRLLKSAQMIATEVDQSSYDSAVRNITQNDLADRIFLQKTSSTDPSILPIGLITQNTSQSISITMCNPPFYNSQEEIEALRQKKDTPPEGACTGSEVEMIYPGGEVGFIEKMMRDSLIIGSQTRWFTCLCGKYTTLFPVVQLFKSLGGNNYAISELIQGRTRRWVIGWSWQHHRLPDDVARTMGPPGPRLKDCSQFLPPSNHLEYYMPLDVIVFGNRKTLADQITNTLELVEKSHFEQFHSDSSCSWKVTLYEKNWTRNARRKRKFAAAEASGPQTTTQDTRPGKRENGSDAVQLSDRNPILEVRLSLNAYHPTPRPEDRQVTKDESRIPPLKLYSSPSVIRPTEEQIGVKISSDWLFGQDRDLFLSFWNHVLKMKSVATT</sequence>
<evidence type="ECO:0000313" key="5">
    <source>
        <dbReference type="Proteomes" id="UP000235388"/>
    </source>
</evidence>
<dbReference type="PANTHER" id="PTHR13393:SF0">
    <property type="entry name" value="RNA N6-ADENOSINE-METHYLTRANSFERASE METTL16"/>
    <property type="match status" value="1"/>
</dbReference>
<proteinExistence type="predicted"/>
<evidence type="ECO:0000256" key="1">
    <source>
        <dbReference type="ARBA" id="ARBA00022603"/>
    </source>
</evidence>
<gene>
    <name evidence="4" type="ORF">PCANC_25690</name>
</gene>
<dbReference type="GO" id="GO:0070475">
    <property type="term" value="P:rRNA base methylation"/>
    <property type="evidence" value="ECO:0007669"/>
    <property type="project" value="TreeGrafter"/>
</dbReference>
<dbReference type="GO" id="GO:0008168">
    <property type="term" value="F:methyltransferase activity"/>
    <property type="evidence" value="ECO:0007669"/>
    <property type="project" value="UniProtKB-KW"/>
</dbReference>
<dbReference type="Proteomes" id="UP000235388">
    <property type="component" value="Unassembled WGS sequence"/>
</dbReference>
<protein>
    <recommendedName>
        <fullName evidence="6">U6 small nuclear RNA (adenine-(43)-N(6))-methyltransferase</fullName>
    </recommendedName>
</protein>
<evidence type="ECO:0008006" key="6">
    <source>
        <dbReference type="Google" id="ProtNLM"/>
    </source>
</evidence>
<dbReference type="Gene3D" id="3.40.50.150">
    <property type="entry name" value="Vaccinia Virus protein VP39"/>
    <property type="match status" value="1"/>
</dbReference>